<dbReference type="Gene3D" id="1.10.287.130">
    <property type="match status" value="1"/>
</dbReference>
<dbReference type="GO" id="GO:0000155">
    <property type="term" value="F:phosphorelay sensor kinase activity"/>
    <property type="evidence" value="ECO:0007669"/>
    <property type="project" value="InterPro"/>
</dbReference>
<feature type="domain" description="PAC" evidence="8">
    <location>
        <begin position="81"/>
        <end position="133"/>
    </location>
</feature>
<dbReference type="GO" id="GO:0005524">
    <property type="term" value="F:ATP binding"/>
    <property type="evidence" value="ECO:0007669"/>
    <property type="project" value="UniProtKB-KW"/>
</dbReference>
<dbReference type="PANTHER" id="PTHR43065">
    <property type="entry name" value="SENSOR HISTIDINE KINASE"/>
    <property type="match status" value="1"/>
</dbReference>
<dbReference type="PROSITE" id="PS50109">
    <property type="entry name" value="HIS_KIN"/>
    <property type="match status" value="1"/>
</dbReference>
<evidence type="ECO:0000256" key="3">
    <source>
        <dbReference type="ARBA" id="ARBA00022741"/>
    </source>
</evidence>
<evidence type="ECO:0000259" key="7">
    <source>
        <dbReference type="PROSITE" id="PS50109"/>
    </source>
</evidence>
<sequence>MADFSRRHDEKAAQLDNILSSNPIGLNATDLSGVYTHWGNEKILGFTAEEVTGRLTPADLRLDSGFDLRAHFGRCREQGRVEEEFEVRHKNGDRVYLREGRVPLYDGRGRHIGYTDYLQDITESKRLLQQMLQAAKMASIGQMAAALAHEIRNPLASIYATVQFLSDEVDENSEFHEDLQNILNESKRVESLMQTLLDFSRPSQLQFFPVEINRLFKHVLSLVSKQARNANIELVLEAQESLPAVLADGNQ</sequence>
<organism evidence="9">
    <name type="scientific">marine sediment metagenome</name>
    <dbReference type="NCBI Taxonomy" id="412755"/>
    <lineage>
        <taxon>unclassified sequences</taxon>
        <taxon>metagenomes</taxon>
        <taxon>ecological metagenomes</taxon>
    </lineage>
</organism>
<dbReference type="InterPro" id="IPR035965">
    <property type="entry name" value="PAS-like_dom_sf"/>
</dbReference>
<reference evidence="9" key="1">
    <citation type="journal article" date="2014" name="Front. Microbiol.">
        <title>High frequency of phylogenetically diverse reductive dehalogenase-homologous genes in deep subseafloor sedimentary metagenomes.</title>
        <authorList>
            <person name="Kawai M."/>
            <person name="Futagami T."/>
            <person name="Toyoda A."/>
            <person name="Takaki Y."/>
            <person name="Nishi S."/>
            <person name="Hori S."/>
            <person name="Arai W."/>
            <person name="Tsubouchi T."/>
            <person name="Morono Y."/>
            <person name="Uchiyama I."/>
            <person name="Ito T."/>
            <person name="Fujiyama A."/>
            <person name="Inagaki F."/>
            <person name="Takami H."/>
        </authorList>
    </citation>
    <scope>NUCLEOTIDE SEQUENCE</scope>
    <source>
        <strain evidence="9">Expedition CK06-06</strain>
    </source>
</reference>
<dbReference type="SMART" id="SM00388">
    <property type="entry name" value="HisKA"/>
    <property type="match status" value="1"/>
</dbReference>
<accession>X0YX18</accession>
<evidence type="ECO:0000313" key="9">
    <source>
        <dbReference type="EMBL" id="GAG41131.1"/>
    </source>
</evidence>
<dbReference type="Pfam" id="PF08448">
    <property type="entry name" value="PAS_4"/>
    <property type="match status" value="1"/>
</dbReference>
<keyword evidence="3" id="KW-0547">Nucleotide-binding</keyword>
<evidence type="ECO:0000256" key="4">
    <source>
        <dbReference type="ARBA" id="ARBA00022777"/>
    </source>
</evidence>
<evidence type="ECO:0008006" key="10">
    <source>
        <dbReference type="Google" id="ProtNLM"/>
    </source>
</evidence>
<dbReference type="InterPro" id="IPR005467">
    <property type="entry name" value="His_kinase_dom"/>
</dbReference>
<comment type="caution">
    <text evidence="9">The sequence shown here is derived from an EMBL/GenBank/DDBJ whole genome shotgun (WGS) entry which is preliminary data.</text>
</comment>
<dbReference type="PROSITE" id="PS50113">
    <property type="entry name" value="PAC"/>
    <property type="match status" value="1"/>
</dbReference>
<dbReference type="InterPro" id="IPR013656">
    <property type="entry name" value="PAS_4"/>
</dbReference>
<dbReference type="InterPro" id="IPR036097">
    <property type="entry name" value="HisK_dim/P_sf"/>
</dbReference>
<proteinExistence type="predicted"/>
<dbReference type="AlphaFoldDB" id="X0YX18"/>
<dbReference type="CDD" id="cd00130">
    <property type="entry name" value="PAS"/>
    <property type="match status" value="1"/>
</dbReference>
<dbReference type="EMBL" id="BARS01042329">
    <property type="protein sequence ID" value="GAG41131.1"/>
    <property type="molecule type" value="Genomic_DNA"/>
</dbReference>
<dbReference type="InterPro" id="IPR003661">
    <property type="entry name" value="HisK_dim/P_dom"/>
</dbReference>
<evidence type="ECO:0000259" key="8">
    <source>
        <dbReference type="PROSITE" id="PS50113"/>
    </source>
</evidence>
<gene>
    <name evidence="9" type="ORF">S01H1_64231</name>
</gene>
<dbReference type="Pfam" id="PF00512">
    <property type="entry name" value="HisKA"/>
    <property type="match status" value="1"/>
</dbReference>
<evidence type="ECO:0000256" key="1">
    <source>
        <dbReference type="ARBA" id="ARBA00022553"/>
    </source>
</evidence>
<name>X0YX18_9ZZZZ</name>
<dbReference type="PANTHER" id="PTHR43065:SF10">
    <property type="entry name" value="PEROXIDE STRESS-ACTIVATED HISTIDINE KINASE MAK3"/>
    <property type="match status" value="1"/>
</dbReference>
<keyword evidence="5" id="KW-0067">ATP-binding</keyword>
<dbReference type="Gene3D" id="3.30.450.20">
    <property type="entry name" value="PAS domain"/>
    <property type="match status" value="1"/>
</dbReference>
<feature type="domain" description="Histidine kinase" evidence="7">
    <location>
        <begin position="146"/>
        <end position="251"/>
    </location>
</feature>
<keyword evidence="6" id="KW-0902">Two-component regulatory system</keyword>
<protein>
    <recommendedName>
        <fullName evidence="10">PAC domain-containing protein</fullName>
    </recommendedName>
</protein>
<dbReference type="InterPro" id="IPR000700">
    <property type="entry name" value="PAS-assoc_C"/>
</dbReference>
<evidence type="ECO:0000256" key="5">
    <source>
        <dbReference type="ARBA" id="ARBA00022840"/>
    </source>
</evidence>
<dbReference type="SMART" id="SM00086">
    <property type="entry name" value="PAC"/>
    <property type="match status" value="1"/>
</dbReference>
<dbReference type="InterPro" id="IPR001610">
    <property type="entry name" value="PAC"/>
</dbReference>
<evidence type="ECO:0000256" key="2">
    <source>
        <dbReference type="ARBA" id="ARBA00022679"/>
    </source>
</evidence>
<dbReference type="SUPFAM" id="SSF47384">
    <property type="entry name" value="Homodimeric domain of signal transducing histidine kinase"/>
    <property type="match status" value="1"/>
</dbReference>
<keyword evidence="2" id="KW-0808">Transferase</keyword>
<dbReference type="CDD" id="cd00082">
    <property type="entry name" value="HisKA"/>
    <property type="match status" value="1"/>
</dbReference>
<feature type="non-terminal residue" evidence="9">
    <location>
        <position position="251"/>
    </location>
</feature>
<keyword evidence="1" id="KW-0597">Phosphoprotein</keyword>
<dbReference type="InterPro" id="IPR000014">
    <property type="entry name" value="PAS"/>
</dbReference>
<keyword evidence="4" id="KW-0418">Kinase</keyword>
<evidence type="ECO:0000256" key="6">
    <source>
        <dbReference type="ARBA" id="ARBA00023012"/>
    </source>
</evidence>
<dbReference type="SUPFAM" id="SSF55785">
    <property type="entry name" value="PYP-like sensor domain (PAS domain)"/>
    <property type="match status" value="1"/>
</dbReference>
<dbReference type="NCBIfam" id="TIGR00229">
    <property type="entry name" value="sensory_box"/>
    <property type="match status" value="1"/>
</dbReference>